<dbReference type="Gene3D" id="1.10.10.10">
    <property type="entry name" value="Winged helix-like DNA-binding domain superfamily/Winged helix DNA-binding domain"/>
    <property type="match status" value="1"/>
</dbReference>
<feature type="region of interest" description="Disordered" evidence="10">
    <location>
        <begin position="209"/>
        <end position="252"/>
    </location>
</feature>
<evidence type="ECO:0000313" key="14">
    <source>
        <dbReference type="EMBL" id="MCE0481073.1"/>
    </source>
</evidence>
<keyword evidence="15" id="KW-1185">Reference proteome</keyword>
<comment type="caution">
    <text evidence="14">The sequence shown here is derived from an EMBL/GenBank/DDBJ whole genome shotgun (WGS) entry which is preliminary data.</text>
</comment>
<evidence type="ECO:0000259" key="11">
    <source>
        <dbReference type="Pfam" id="PF00931"/>
    </source>
</evidence>
<keyword evidence="5" id="KW-0547">Nucleotide-binding</keyword>
<reference evidence="14 15" key="1">
    <citation type="journal article" date="2021" name="BMC Genomics">
        <title>Datura genome reveals duplications of psychoactive alkaloid biosynthetic genes and high mutation rate following tissue culture.</title>
        <authorList>
            <person name="Rajewski A."/>
            <person name="Carter-House D."/>
            <person name="Stajich J."/>
            <person name="Litt A."/>
        </authorList>
    </citation>
    <scope>NUCLEOTIDE SEQUENCE [LARGE SCALE GENOMIC DNA]</scope>
    <source>
        <strain evidence="14">AR-01</strain>
    </source>
</reference>
<dbReference type="InterPro" id="IPR032675">
    <property type="entry name" value="LRR_dom_sf"/>
</dbReference>
<comment type="similarity">
    <text evidence="2">Belongs to the disease resistance NB-LRR family.</text>
</comment>
<evidence type="ECO:0000256" key="8">
    <source>
        <dbReference type="ARBA" id="ARBA00023054"/>
    </source>
</evidence>
<dbReference type="Pfam" id="PF00931">
    <property type="entry name" value="NB-ARC"/>
    <property type="match status" value="1"/>
</dbReference>
<evidence type="ECO:0000256" key="4">
    <source>
        <dbReference type="ARBA" id="ARBA00022737"/>
    </source>
</evidence>
<dbReference type="EMBL" id="JACEIK010005255">
    <property type="protein sequence ID" value="MCE0481073.1"/>
    <property type="molecule type" value="Genomic_DNA"/>
</dbReference>
<dbReference type="PANTHER" id="PTHR23155:SF1228">
    <property type="entry name" value="NB-ARC DOMAIN CONTAINING PROTEIN, EXPRESSED"/>
    <property type="match status" value="1"/>
</dbReference>
<dbReference type="Proteomes" id="UP000823775">
    <property type="component" value="Unassembled WGS sequence"/>
</dbReference>
<dbReference type="Gene3D" id="1.20.5.4130">
    <property type="match status" value="1"/>
</dbReference>
<sequence>MAENDIDDVLDYLRRIKSGDDVNSVKIDQIETLEMELRFLGTFLKYHHVLWPDSLVKIIEKAKLIVEMLVYGGIPDECRTNINVERLVAHLREFIEGNTSSRLNYELDDFNLLECMDYLDKNLNDAPRCLVKSDPFLIKEIKILRKIDRYLKQLTLIQKKMKFLRYLYGTEINGYIDHDKLKGLRTRFQFMAENVGHFCLALSVNEDEDDTYSKEDEDDTDSDEDDTYSKEDEGDTDSYEDDTHSKEDGDDTFNIESKPPYLLFLVVLVELEMKKIILGELKASKYAKSRTFNDKKLPKGFSHHLHSLLVYLREKKLKNFVTARNIDVAIEFLLVFLGDVPNHVINGKRLNEVLEKIGVLVGDILCVIHMLLAGSTIKEDASKIDLNMIQILEKIEDLKAQVEERYKSLKYSPSNEFPIVGGLSFLDSLLRKLNEMLESESSLDFMMKPRISILEKELSSLTFVFRDVEKVQHKHDEILKDLQRRTVNLAYEAELSIDSIPVQYNALWHFFCSLPAIIEEIKHIRAEVTETRFHNLPLKPFSMVKASKHLPTQHSNPMNDEEIVGFENEAEKIIQYLIRGTNELDVIPIVGMGGQGKTTIARKVYNNEQIVFHFDRLAWCCISQTYNRKELLQQIFRQITGSKDKVDEVDELADMLKKSLMHKRYLIVLDDMWHVAAWEDLMLSFPKGEKGSRIIVTTRLENVGEQVKYHSDPYSLPFLPLDESCKLLQKKVFEQEGFPPELQDVSIEIAEKCKGLPLVIILVAGIIKRKKMKASWWHEVKNSLLSYIGESEGYSLSTMKLSYDNLPDHLRPCLLYMGMFPEDARIPVSKLISLWIAEGFVKNIGSRRLIEEEAEGYLMDLIHSNVVMVSRRIYNGKVKDCQVHDIVLHFCLEKSREEKFMLTVKGNHSQFRPSELKGSRVSFSFSNEVSEFASLGSKTRKPFHQHLRSLITTNEGLFHEWNPSHQCSKLRLLKVLDLSSHEVAHLSSARLMSLIHLKYLAVLTDKFDFHAESHFPHLETLIVKGSPMQKVLPAIFWKMDKLRHVDLPLAAFDLEEDKQQGIFEESSKLENLRILRRVLINQGDSVDVLLRRCPNLQELNISLCSNGDSSEICLKLESLTQLQILRLGFRWCIIQLGLHLPSNLKKLVLLDIPIESAISSIAGLLCLEYLQLRYQFLPQSGEWCLGDITFHQLKVLKLVNLGISRLHASEESFPLLETLVIKRCRKLEEIPLSFAYITTLKQIKLTGYLKESLEASAVRITEEAESIEGWDRLKLITVEVSRNKLFSYVLFLSASNLITKYLIQ</sequence>
<dbReference type="PRINTS" id="PR00364">
    <property type="entry name" value="DISEASERSIST"/>
</dbReference>
<evidence type="ECO:0000259" key="12">
    <source>
        <dbReference type="Pfam" id="PF18052"/>
    </source>
</evidence>
<dbReference type="Gene3D" id="3.80.10.10">
    <property type="entry name" value="Ribonuclease Inhibitor"/>
    <property type="match status" value="1"/>
</dbReference>
<dbReference type="InterPro" id="IPR044974">
    <property type="entry name" value="Disease_R_plants"/>
</dbReference>
<keyword evidence="4" id="KW-0677">Repeat</keyword>
<dbReference type="SUPFAM" id="SSF52540">
    <property type="entry name" value="P-loop containing nucleoside triphosphate hydrolases"/>
    <property type="match status" value="1"/>
</dbReference>
<keyword evidence="8" id="KW-0175">Coiled coil</keyword>
<dbReference type="InterPro" id="IPR038005">
    <property type="entry name" value="RX-like_CC"/>
</dbReference>
<accession>A0ABS8VN84</accession>
<feature type="domain" description="Disease resistance protein winged helix" evidence="13">
    <location>
        <begin position="819"/>
        <end position="888"/>
    </location>
</feature>
<dbReference type="InterPro" id="IPR041118">
    <property type="entry name" value="Rx_N"/>
</dbReference>
<gene>
    <name evidence="14" type="ORF">HAX54_038470</name>
</gene>
<organism evidence="14 15">
    <name type="scientific">Datura stramonium</name>
    <name type="common">Jimsonweed</name>
    <name type="synonym">Common thornapple</name>
    <dbReference type="NCBI Taxonomy" id="4076"/>
    <lineage>
        <taxon>Eukaryota</taxon>
        <taxon>Viridiplantae</taxon>
        <taxon>Streptophyta</taxon>
        <taxon>Embryophyta</taxon>
        <taxon>Tracheophyta</taxon>
        <taxon>Spermatophyta</taxon>
        <taxon>Magnoliopsida</taxon>
        <taxon>eudicotyledons</taxon>
        <taxon>Gunneridae</taxon>
        <taxon>Pentapetalae</taxon>
        <taxon>asterids</taxon>
        <taxon>lamiids</taxon>
        <taxon>Solanales</taxon>
        <taxon>Solanaceae</taxon>
        <taxon>Solanoideae</taxon>
        <taxon>Datureae</taxon>
        <taxon>Datura</taxon>
    </lineage>
</organism>
<evidence type="ECO:0000256" key="5">
    <source>
        <dbReference type="ARBA" id="ARBA00022741"/>
    </source>
</evidence>
<dbReference type="CDD" id="cd14798">
    <property type="entry name" value="RX-CC_like"/>
    <property type="match status" value="1"/>
</dbReference>
<evidence type="ECO:0000256" key="3">
    <source>
        <dbReference type="ARBA" id="ARBA00022614"/>
    </source>
</evidence>
<dbReference type="InterPro" id="IPR002182">
    <property type="entry name" value="NB-ARC"/>
</dbReference>
<dbReference type="Gene3D" id="3.40.50.300">
    <property type="entry name" value="P-loop containing nucleotide triphosphate hydrolases"/>
    <property type="match status" value="1"/>
</dbReference>
<evidence type="ECO:0000256" key="6">
    <source>
        <dbReference type="ARBA" id="ARBA00022821"/>
    </source>
</evidence>
<feature type="domain" description="NB-ARC" evidence="11">
    <location>
        <begin position="567"/>
        <end position="736"/>
    </location>
</feature>
<dbReference type="SUPFAM" id="SSF52058">
    <property type="entry name" value="L domain-like"/>
    <property type="match status" value="1"/>
</dbReference>
<evidence type="ECO:0000256" key="9">
    <source>
        <dbReference type="ARBA" id="ARBA00023136"/>
    </source>
</evidence>
<dbReference type="InterPro" id="IPR058922">
    <property type="entry name" value="WHD_DRP"/>
</dbReference>
<keyword evidence="6" id="KW-0611">Plant defense</keyword>
<keyword evidence="3" id="KW-0433">Leucine-rich repeat</keyword>
<evidence type="ECO:0000256" key="1">
    <source>
        <dbReference type="ARBA" id="ARBA00004170"/>
    </source>
</evidence>
<feature type="domain" description="Disease resistance N-terminal" evidence="12">
    <location>
        <begin position="425"/>
        <end position="501"/>
    </location>
</feature>
<dbReference type="InterPro" id="IPR036388">
    <property type="entry name" value="WH-like_DNA-bd_sf"/>
</dbReference>
<keyword evidence="9" id="KW-0472">Membrane</keyword>
<dbReference type="Pfam" id="PF23559">
    <property type="entry name" value="WHD_DRP"/>
    <property type="match status" value="1"/>
</dbReference>
<protein>
    <recommendedName>
        <fullName evidence="16">Late blight resistance protein homolog R1A-3</fullName>
    </recommendedName>
</protein>
<feature type="compositionally biased region" description="Acidic residues" evidence="10">
    <location>
        <begin position="209"/>
        <end position="240"/>
    </location>
</feature>
<dbReference type="InterPro" id="IPR042197">
    <property type="entry name" value="Apaf_helical"/>
</dbReference>
<evidence type="ECO:0008006" key="16">
    <source>
        <dbReference type="Google" id="ProtNLM"/>
    </source>
</evidence>
<evidence type="ECO:0000256" key="2">
    <source>
        <dbReference type="ARBA" id="ARBA00008894"/>
    </source>
</evidence>
<dbReference type="PANTHER" id="PTHR23155">
    <property type="entry name" value="DISEASE RESISTANCE PROTEIN RP"/>
    <property type="match status" value="1"/>
</dbReference>
<proteinExistence type="inferred from homology"/>
<evidence type="ECO:0000256" key="7">
    <source>
        <dbReference type="ARBA" id="ARBA00022840"/>
    </source>
</evidence>
<dbReference type="Gene3D" id="1.10.8.430">
    <property type="entry name" value="Helical domain of apoptotic protease-activating factors"/>
    <property type="match status" value="1"/>
</dbReference>
<evidence type="ECO:0000256" key="10">
    <source>
        <dbReference type="SAM" id="MobiDB-lite"/>
    </source>
</evidence>
<dbReference type="InterPro" id="IPR027417">
    <property type="entry name" value="P-loop_NTPase"/>
</dbReference>
<comment type="subcellular location">
    <subcellularLocation>
        <location evidence="1">Membrane</location>
        <topology evidence="1">Peripheral membrane protein</topology>
    </subcellularLocation>
</comment>
<dbReference type="Pfam" id="PF18052">
    <property type="entry name" value="Rx_N"/>
    <property type="match status" value="1"/>
</dbReference>
<evidence type="ECO:0000259" key="13">
    <source>
        <dbReference type="Pfam" id="PF23559"/>
    </source>
</evidence>
<keyword evidence="7" id="KW-0067">ATP-binding</keyword>
<name>A0ABS8VN84_DATST</name>
<evidence type="ECO:0000313" key="15">
    <source>
        <dbReference type="Proteomes" id="UP000823775"/>
    </source>
</evidence>